<accession>A0A286U858</accession>
<feature type="region of interest" description="Disordered" evidence="1">
    <location>
        <begin position="361"/>
        <end position="382"/>
    </location>
</feature>
<dbReference type="InParanoid" id="A0A286U858"/>
<dbReference type="EMBL" id="NBII01000009">
    <property type="protein sequence ID" value="PAV15748.1"/>
    <property type="molecule type" value="Genomic_DNA"/>
</dbReference>
<dbReference type="InterPro" id="IPR045055">
    <property type="entry name" value="DNA2/NAM7-like"/>
</dbReference>
<protein>
    <submittedName>
        <fullName evidence="4">P-loop containing nucleoside triphosphate hydrolase</fullName>
    </submittedName>
</protein>
<keyword evidence="4" id="KW-0378">Hydrolase</keyword>
<dbReference type="PANTHER" id="PTHR10887">
    <property type="entry name" value="DNA2/NAM7 HELICASE FAMILY"/>
    <property type="match status" value="1"/>
</dbReference>
<dbReference type="Pfam" id="PF13086">
    <property type="entry name" value="AAA_11"/>
    <property type="match status" value="1"/>
</dbReference>
<reference evidence="4 5" key="1">
    <citation type="journal article" date="2017" name="Mol. Ecol.">
        <title>Comparative and population genomic landscape of Phellinus noxius: A hypervariable fungus causing root rot in trees.</title>
        <authorList>
            <person name="Chung C.L."/>
            <person name="Lee T.J."/>
            <person name="Akiba M."/>
            <person name="Lee H.H."/>
            <person name="Kuo T.H."/>
            <person name="Liu D."/>
            <person name="Ke H.M."/>
            <person name="Yokoi T."/>
            <person name="Roa M.B."/>
            <person name="Lu M.J."/>
            <person name="Chang Y.Y."/>
            <person name="Ann P.J."/>
            <person name="Tsai J.N."/>
            <person name="Chen C.Y."/>
            <person name="Tzean S.S."/>
            <person name="Ota Y."/>
            <person name="Hattori T."/>
            <person name="Sahashi N."/>
            <person name="Liou R.F."/>
            <person name="Kikuchi T."/>
            <person name="Tsai I.J."/>
        </authorList>
    </citation>
    <scope>NUCLEOTIDE SEQUENCE [LARGE SCALE GENOMIC DNA]</scope>
    <source>
        <strain evidence="4 5">FFPRI411160</strain>
    </source>
</reference>
<comment type="caution">
    <text evidence="4">The sequence shown here is derived from an EMBL/GenBank/DDBJ whole genome shotgun (WGS) entry which is preliminary data.</text>
</comment>
<dbReference type="Gene3D" id="3.40.50.300">
    <property type="entry name" value="P-loop containing nucleotide triphosphate hydrolases"/>
    <property type="match status" value="3"/>
</dbReference>
<evidence type="ECO:0000259" key="3">
    <source>
        <dbReference type="Pfam" id="PF13087"/>
    </source>
</evidence>
<dbReference type="InterPro" id="IPR041677">
    <property type="entry name" value="DNA2/NAM7_AAA_11"/>
</dbReference>
<dbReference type="PANTHER" id="PTHR10887:SF495">
    <property type="entry name" value="HELICASE SENATAXIN ISOFORM X1-RELATED"/>
    <property type="match status" value="1"/>
</dbReference>
<dbReference type="Proteomes" id="UP000217199">
    <property type="component" value="Unassembled WGS sequence"/>
</dbReference>
<dbReference type="CDD" id="cd18808">
    <property type="entry name" value="SF1_C_Upf1"/>
    <property type="match status" value="1"/>
</dbReference>
<dbReference type="GO" id="GO:0016787">
    <property type="term" value="F:hydrolase activity"/>
    <property type="evidence" value="ECO:0007669"/>
    <property type="project" value="UniProtKB-KW"/>
</dbReference>
<sequence>MKHATAYVDSDVDDRRHVNEFSRSSTLGINDWSKFPLSHLEKITTLPNSYQDGPRLESPRTKFQYLELFKELIKLEEETRDKIIKERIENWGLERLKKDGYCLTDLHAYWADGKPSHWTARFSIGPGVEIPYHRFTRNSQVYVSLKEPFESESEEQTIGIVKATSKTQIDVEFDKRFNLEGAWRLDLRETDIVYKRMKEALNKMCEGQEFPKPRLLAEEQLFRAIVLGHPIGYMQHATISCPGVFAEDDTIQSWARRYREIDPVVYEGDPVLPNLNTSQIRAMAVMIGERLSLIQGPPGTGPAYTSGDPMQDGLKEYTLHYQFEIHPGKPEYDSLEQKKEQLESKLRRQLDSKRRKEQLESILEEGQLESEPRKEVESKLEKAKQEYSEHEIRDLKHRKRMAEFDLLTLRQAIISDIISRSDVVCVTCIKADDRDLKNIKFPLIFLDEASMAMEPASLVPIVKGCHHLTLIGDHKQLPPVVESSEARQGGLVVSLFERLIQEGHIPSVMLDTQYRMHPDISAFSNREFYDSKLLNGTVEVGEVHASFAPPHCSYLAMQDDASQSSAITFIDHNLKEAVKLSGRVNWADVYIICRLVEDLLLKNPELTGADIGIIAPYKDQVSLIETYLKEGEKTRKQFAMTLGAKKRSEIDSIEVKTVDGFEGREKRVIILSTVTYQRLVRLDMDLKLLLDG</sequence>
<dbReference type="InterPro" id="IPR041679">
    <property type="entry name" value="DNA2/NAM7-like_C"/>
</dbReference>
<dbReference type="GO" id="GO:0004386">
    <property type="term" value="F:helicase activity"/>
    <property type="evidence" value="ECO:0007669"/>
    <property type="project" value="InterPro"/>
</dbReference>
<evidence type="ECO:0000313" key="4">
    <source>
        <dbReference type="EMBL" id="PAV15748.1"/>
    </source>
</evidence>
<proteinExistence type="predicted"/>
<name>A0A286U858_9AGAM</name>
<gene>
    <name evidence="4" type="ORF">PNOK_0860600</name>
</gene>
<evidence type="ECO:0000259" key="2">
    <source>
        <dbReference type="Pfam" id="PF13086"/>
    </source>
</evidence>
<dbReference type="OrthoDB" id="6513042at2759"/>
<keyword evidence="5" id="KW-1185">Reference proteome</keyword>
<dbReference type="Pfam" id="PF13087">
    <property type="entry name" value="AAA_12"/>
    <property type="match status" value="1"/>
</dbReference>
<dbReference type="AlphaFoldDB" id="A0A286U858"/>
<dbReference type="SUPFAM" id="SSF52540">
    <property type="entry name" value="P-loop containing nucleoside triphosphate hydrolases"/>
    <property type="match status" value="1"/>
</dbReference>
<dbReference type="STRING" id="2282107.A0A286U858"/>
<organism evidence="4 5">
    <name type="scientific">Pyrrhoderma noxium</name>
    <dbReference type="NCBI Taxonomy" id="2282107"/>
    <lineage>
        <taxon>Eukaryota</taxon>
        <taxon>Fungi</taxon>
        <taxon>Dikarya</taxon>
        <taxon>Basidiomycota</taxon>
        <taxon>Agaricomycotina</taxon>
        <taxon>Agaricomycetes</taxon>
        <taxon>Hymenochaetales</taxon>
        <taxon>Hymenochaetaceae</taxon>
        <taxon>Pyrrhoderma</taxon>
    </lineage>
</organism>
<dbReference type="InterPro" id="IPR047187">
    <property type="entry name" value="SF1_C_Upf1"/>
</dbReference>
<dbReference type="InterPro" id="IPR027417">
    <property type="entry name" value="P-loop_NTPase"/>
</dbReference>
<evidence type="ECO:0000313" key="5">
    <source>
        <dbReference type="Proteomes" id="UP000217199"/>
    </source>
</evidence>
<feature type="domain" description="DNA2/NAM7 helicase-like C-terminal" evidence="3">
    <location>
        <begin position="493"/>
        <end position="675"/>
    </location>
</feature>
<feature type="compositionally biased region" description="Basic and acidic residues" evidence="1">
    <location>
        <begin position="370"/>
        <end position="382"/>
    </location>
</feature>
<evidence type="ECO:0000256" key="1">
    <source>
        <dbReference type="SAM" id="MobiDB-lite"/>
    </source>
</evidence>
<feature type="domain" description="DNA2/NAM7 helicase helicase" evidence="2">
    <location>
        <begin position="310"/>
        <end position="483"/>
    </location>
</feature>